<comment type="caution">
    <text evidence="4">The sequence shown here is derived from an EMBL/GenBank/DDBJ whole genome shotgun (WGS) entry which is preliminary data.</text>
</comment>
<feature type="domain" description="STAS" evidence="3">
    <location>
        <begin position="475"/>
        <end position="566"/>
    </location>
</feature>
<dbReference type="EMBL" id="JAEAOA010000085">
    <property type="protein sequence ID" value="KAK3605055.1"/>
    <property type="molecule type" value="Genomic_DNA"/>
</dbReference>
<dbReference type="Gene3D" id="3.50.80.20">
    <property type="entry name" value="D-Ala-D-Ala carboxypeptidase C, peptidase S13"/>
    <property type="match status" value="1"/>
</dbReference>
<evidence type="ECO:0000256" key="1">
    <source>
        <dbReference type="ARBA" id="ARBA00006096"/>
    </source>
</evidence>
<accession>A0AAE0W9D3</accession>
<evidence type="ECO:0000256" key="2">
    <source>
        <dbReference type="ARBA" id="ARBA00022801"/>
    </source>
</evidence>
<name>A0AAE0W9D3_9BIVA</name>
<dbReference type="Gene3D" id="3.30.750.24">
    <property type="entry name" value="STAS domain"/>
    <property type="match status" value="1"/>
</dbReference>
<dbReference type="GO" id="GO:0000270">
    <property type="term" value="P:peptidoglycan metabolic process"/>
    <property type="evidence" value="ECO:0007669"/>
    <property type="project" value="TreeGrafter"/>
</dbReference>
<dbReference type="InterPro" id="IPR012338">
    <property type="entry name" value="Beta-lactam/transpept-like"/>
</dbReference>
<protein>
    <recommendedName>
        <fullName evidence="3">STAS domain-containing protein</fullName>
    </recommendedName>
</protein>
<keyword evidence="5" id="KW-1185">Reference proteome</keyword>
<dbReference type="InterPro" id="IPR002645">
    <property type="entry name" value="STAS_dom"/>
</dbReference>
<dbReference type="Pfam" id="PF02113">
    <property type="entry name" value="Peptidase_S13"/>
    <property type="match status" value="2"/>
</dbReference>
<dbReference type="Pfam" id="PF01740">
    <property type="entry name" value="STAS"/>
    <property type="match status" value="1"/>
</dbReference>
<dbReference type="SUPFAM" id="SSF52091">
    <property type="entry name" value="SpoIIaa-like"/>
    <property type="match status" value="1"/>
</dbReference>
<dbReference type="PANTHER" id="PTHR30023:SF0">
    <property type="entry name" value="PENICILLIN-SENSITIVE CARBOXYPEPTIDASE A"/>
    <property type="match status" value="1"/>
</dbReference>
<sequence length="708" mass="79299">MDSSSLSIGASQRDYFDTLALKQAIEEVIMRSVGRNGKSGVLIQMENNKTIFELNPNEILKPASNLKLVTTAVALELLTPDYRTGTHIYANGTLENGVLEGDIVIVGGADPVISGQFYGEQSDIVKKWANIIITSGIKEIKGEVVLDNSFYWNDVQASNQESVKPIYLFTVANFRNANQSQLKSLLRTRYVTRKGKRIRIVYQPRKKLKKMSFQPNYKAAEMLLMELKRLHVINEAKDNNIALLTEIPDYQNWQHVHTEWSEPLFDMISTTNKFSDNFYADQILRMVGYEIEGYGIMSKGVNVVKRFMYDRMHIDTSDIVIEDGSGLSHKNKISATALMQVLQYMLQKSPFVEPYSVSLATPGEAGTLVGRMSFLEDDDSAANIRAKTGSITGVVSLSGYVTSKSGYRFSFVILNNQARQRRKSVRRLKGMEDTIYYDPIPAPLNTIGYKEIFDALKKKCLCHDLRVLRLHEKHLEAQASAELKSQLVMLFTAENLKYLAIDLSEVETIDSSGIGALLLAHRKAASIGGFSLLVSIRPAILDILKITGLSDQLYIFPSLKEAKKQIIVTDEDENPLSDIISSDIYEQFGLDENDKYINSIIDQADADFDGYSGGNVDFDGDDFYETLKVDDPIGVLDEIEEDEDEIEFQDFSDLLDIFGKKSKVKSSNKKKKTPLTKKKSIKTGVKSLKTSGKTTIPLAKKASGKKKK</sequence>
<dbReference type="Proteomes" id="UP001195483">
    <property type="component" value="Unassembled WGS sequence"/>
</dbReference>
<dbReference type="NCBIfam" id="TIGR00666">
    <property type="entry name" value="PBP4"/>
    <property type="match status" value="1"/>
</dbReference>
<dbReference type="GO" id="GO:0006508">
    <property type="term" value="P:proteolysis"/>
    <property type="evidence" value="ECO:0007669"/>
    <property type="project" value="InterPro"/>
</dbReference>
<evidence type="ECO:0000313" key="4">
    <source>
        <dbReference type="EMBL" id="KAK3605055.1"/>
    </source>
</evidence>
<evidence type="ECO:0000259" key="3">
    <source>
        <dbReference type="PROSITE" id="PS50801"/>
    </source>
</evidence>
<reference evidence="4" key="2">
    <citation type="journal article" date="2021" name="Genome Biol. Evol.">
        <title>Developing a high-quality reference genome for a parasitic bivalve with doubly uniparental inheritance (Bivalvia: Unionida).</title>
        <authorList>
            <person name="Smith C.H."/>
        </authorList>
    </citation>
    <scope>NUCLEOTIDE SEQUENCE</scope>
    <source>
        <strain evidence="4">CHS0354</strain>
        <tissue evidence="4">Mantle</tissue>
    </source>
</reference>
<dbReference type="Gene3D" id="3.40.710.10">
    <property type="entry name" value="DD-peptidase/beta-lactamase superfamily"/>
    <property type="match status" value="1"/>
</dbReference>
<dbReference type="PANTHER" id="PTHR30023">
    <property type="entry name" value="D-ALANYL-D-ALANINE CARBOXYPEPTIDASE"/>
    <property type="match status" value="1"/>
</dbReference>
<dbReference type="CDD" id="cd07043">
    <property type="entry name" value="STAS_anti-anti-sigma_factors"/>
    <property type="match status" value="1"/>
</dbReference>
<comment type="similarity">
    <text evidence="1">Belongs to the peptidase S13 family.</text>
</comment>
<dbReference type="PRINTS" id="PR00922">
    <property type="entry name" value="DADACBPTASE3"/>
</dbReference>
<reference evidence="4" key="3">
    <citation type="submission" date="2023-05" db="EMBL/GenBank/DDBJ databases">
        <authorList>
            <person name="Smith C.H."/>
        </authorList>
    </citation>
    <scope>NUCLEOTIDE SEQUENCE</scope>
    <source>
        <strain evidence="4">CHS0354</strain>
        <tissue evidence="4">Mantle</tissue>
    </source>
</reference>
<gene>
    <name evidence="4" type="ORF">CHS0354_000721</name>
</gene>
<evidence type="ECO:0000313" key="5">
    <source>
        <dbReference type="Proteomes" id="UP001195483"/>
    </source>
</evidence>
<keyword evidence="2" id="KW-0378">Hydrolase</keyword>
<dbReference type="InterPro" id="IPR000667">
    <property type="entry name" value="Peptidase_S13"/>
</dbReference>
<proteinExistence type="inferred from homology"/>
<dbReference type="InterPro" id="IPR036513">
    <property type="entry name" value="STAS_dom_sf"/>
</dbReference>
<dbReference type="GO" id="GO:0004185">
    <property type="term" value="F:serine-type carboxypeptidase activity"/>
    <property type="evidence" value="ECO:0007669"/>
    <property type="project" value="InterPro"/>
</dbReference>
<organism evidence="4 5">
    <name type="scientific">Potamilus streckersoni</name>
    <dbReference type="NCBI Taxonomy" id="2493646"/>
    <lineage>
        <taxon>Eukaryota</taxon>
        <taxon>Metazoa</taxon>
        <taxon>Spiralia</taxon>
        <taxon>Lophotrochozoa</taxon>
        <taxon>Mollusca</taxon>
        <taxon>Bivalvia</taxon>
        <taxon>Autobranchia</taxon>
        <taxon>Heteroconchia</taxon>
        <taxon>Palaeoheterodonta</taxon>
        <taxon>Unionida</taxon>
        <taxon>Unionoidea</taxon>
        <taxon>Unionidae</taxon>
        <taxon>Ambleminae</taxon>
        <taxon>Lampsilini</taxon>
        <taxon>Potamilus</taxon>
    </lineage>
</organism>
<reference evidence="4" key="1">
    <citation type="journal article" date="2021" name="Genome Biol. Evol.">
        <title>A High-Quality Reference Genome for a Parasitic Bivalve with Doubly Uniparental Inheritance (Bivalvia: Unionida).</title>
        <authorList>
            <person name="Smith C.H."/>
        </authorList>
    </citation>
    <scope>NUCLEOTIDE SEQUENCE</scope>
    <source>
        <strain evidence="4">CHS0354</strain>
    </source>
</reference>
<dbReference type="SUPFAM" id="SSF56601">
    <property type="entry name" value="beta-lactamase/transpeptidase-like"/>
    <property type="match status" value="1"/>
</dbReference>
<dbReference type="PROSITE" id="PS50801">
    <property type="entry name" value="STAS"/>
    <property type="match status" value="1"/>
</dbReference>
<dbReference type="AlphaFoldDB" id="A0AAE0W9D3"/>